<dbReference type="RefSeq" id="WP_169679829.1">
    <property type="nucleotide sequence ID" value="NZ_JABBNU010000004.1"/>
</dbReference>
<gene>
    <name evidence="4" type="ORF">HH304_07665</name>
</gene>
<sequence>MPLYQTIILRILAIVITLITFIPLIKSDFWTFRVFEFPRVQKWVINFVVLCIFIWLFNKLKAFDYFFIAGLVLSLGYLSYQIYPYTVFSKVQISKVSNNPHVKIRLMISNVYQYNRNYHKLTKLISEYEPDIILLVETDEDWKNAVDKSLSEDYHQRIYKDLDNTYGMLLISKYDLENTEVKYLIKDDIPSIETIVNIQNQRIKLYCLHPEPPVPSENSWATERDAEILKVGKKAAKEKLPVIVAGDLNDVAWSHTTELFLKTSQLLDPRRGRGFYNTFNAKYPLLRWPLDHVFCSHHFQLIQLETLPKIGSDHFPVLVDLALTYKEDKENELELNDEEKEEVNEKIEKAE</sequence>
<comment type="caution">
    <text evidence="4">The sequence shown here is derived from an EMBL/GenBank/DDBJ whole genome shotgun (WGS) entry which is preliminary data.</text>
</comment>
<organism evidence="4 5">
    <name type="scientific">Marinigracilibium pacificum</name>
    <dbReference type="NCBI Taxonomy" id="2729599"/>
    <lineage>
        <taxon>Bacteria</taxon>
        <taxon>Pseudomonadati</taxon>
        <taxon>Bacteroidota</taxon>
        <taxon>Cytophagia</taxon>
        <taxon>Cytophagales</taxon>
        <taxon>Flammeovirgaceae</taxon>
        <taxon>Marinigracilibium</taxon>
    </lineage>
</organism>
<feature type="transmembrane region" description="Helical" evidence="2">
    <location>
        <begin position="40"/>
        <end position="58"/>
    </location>
</feature>
<keyword evidence="4" id="KW-0269">Exonuclease</keyword>
<keyword evidence="2" id="KW-0812">Transmembrane</keyword>
<accession>A0A848J542</accession>
<dbReference type="PANTHER" id="PTHR14859:SF15">
    <property type="entry name" value="ENDONUCLEASE_EXONUCLEASE_PHOSPHATASE DOMAIN-CONTAINING PROTEIN"/>
    <property type="match status" value="1"/>
</dbReference>
<dbReference type="InterPro" id="IPR005135">
    <property type="entry name" value="Endo/exonuclease/phosphatase"/>
</dbReference>
<evidence type="ECO:0000256" key="2">
    <source>
        <dbReference type="SAM" id="Phobius"/>
    </source>
</evidence>
<feature type="compositionally biased region" description="Acidic residues" evidence="1">
    <location>
        <begin position="331"/>
        <end position="342"/>
    </location>
</feature>
<proteinExistence type="predicted"/>
<keyword evidence="4" id="KW-0255">Endonuclease</keyword>
<evidence type="ECO:0000313" key="5">
    <source>
        <dbReference type="Proteomes" id="UP000559010"/>
    </source>
</evidence>
<dbReference type="AlphaFoldDB" id="A0A848J542"/>
<dbReference type="Proteomes" id="UP000559010">
    <property type="component" value="Unassembled WGS sequence"/>
</dbReference>
<feature type="domain" description="Endonuclease/exonuclease/phosphatase" evidence="3">
    <location>
        <begin position="110"/>
        <end position="314"/>
    </location>
</feature>
<keyword evidence="4" id="KW-0378">Hydrolase</keyword>
<feature type="region of interest" description="Disordered" evidence="1">
    <location>
        <begin position="331"/>
        <end position="351"/>
    </location>
</feature>
<keyword evidence="4" id="KW-0540">Nuclease</keyword>
<dbReference type="GO" id="GO:0004519">
    <property type="term" value="F:endonuclease activity"/>
    <property type="evidence" value="ECO:0007669"/>
    <property type="project" value="UniProtKB-KW"/>
</dbReference>
<dbReference type="PANTHER" id="PTHR14859">
    <property type="entry name" value="CALCOFLUOR WHITE HYPERSENSITIVE PROTEIN PRECURSOR"/>
    <property type="match status" value="1"/>
</dbReference>
<keyword evidence="5" id="KW-1185">Reference proteome</keyword>
<dbReference type="InterPro" id="IPR051916">
    <property type="entry name" value="GPI-anchor_lipid_remodeler"/>
</dbReference>
<evidence type="ECO:0000259" key="3">
    <source>
        <dbReference type="Pfam" id="PF03372"/>
    </source>
</evidence>
<dbReference type="Gene3D" id="3.60.10.10">
    <property type="entry name" value="Endonuclease/exonuclease/phosphatase"/>
    <property type="match status" value="1"/>
</dbReference>
<dbReference type="GO" id="GO:0016020">
    <property type="term" value="C:membrane"/>
    <property type="evidence" value="ECO:0007669"/>
    <property type="project" value="GOC"/>
</dbReference>
<keyword evidence="2" id="KW-1133">Transmembrane helix</keyword>
<keyword evidence="2" id="KW-0472">Membrane</keyword>
<dbReference type="GO" id="GO:0006506">
    <property type="term" value="P:GPI anchor biosynthetic process"/>
    <property type="evidence" value="ECO:0007669"/>
    <property type="project" value="TreeGrafter"/>
</dbReference>
<name>A0A848J542_9BACT</name>
<dbReference type="InterPro" id="IPR036691">
    <property type="entry name" value="Endo/exonu/phosph_ase_sf"/>
</dbReference>
<evidence type="ECO:0000313" key="4">
    <source>
        <dbReference type="EMBL" id="NMM48272.1"/>
    </source>
</evidence>
<reference evidence="4 5" key="1">
    <citation type="submission" date="2020-04" db="EMBL/GenBank/DDBJ databases">
        <title>Flammeovirgaceae bacterium KN852 isolated from deep sea.</title>
        <authorList>
            <person name="Zhang D.-C."/>
        </authorList>
    </citation>
    <scope>NUCLEOTIDE SEQUENCE [LARGE SCALE GENOMIC DNA]</scope>
    <source>
        <strain evidence="4 5">KN852</strain>
    </source>
</reference>
<dbReference type="SUPFAM" id="SSF56219">
    <property type="entry name" value="DNase I-like"/>
    <property type="match status" value="1"/>
</dbReference>
<dbReference type="Pfam" id="PF03372">
    <property type="entry name" value="Exo_endo_phos"/>
    <property type="match status" value="1"/>
</dbReference>
<evidence type="ECO:0000256" key="1">
    <source>
        <dbReference type="SAM" id="MobiDB-lite"/>
    </source>
</evidence>
<feature type="transmembrane region" description="Helical" evidence="2">
    <location>
        <begin position="65"/>
        <end position="83"/>
    </location>
</feature>
<protein>
    <submittedName>
        <fullName evidence="4">Endonuclease/exonuclease/phosphatase family protein</fullName>
    </submittedName>
</protein>
<dbReference type="GO" id="GO:0004527">
    <property type="term" value="F:exonuclease activity"/>
    <property type="evidence" value="ECO:0007669"/>
    <property type="project" value="UniProtKB-KW"/>
</dbReference>
<dbReference type="EMBL" id="JABBNU010000004">
    <property type="protein sequence ID" value="NMM48272.1"/>
    <property type="molecule type" value="Genomic_DNA"/>
</dbReference>
<feature type="transmembrane region" description="Helical" evidence="2">
    <location>
        <begin position="7"/>
        <end position="25"/>
    </location>
</feature>